<feature type="chain" id="PRO_5003468294" description="Cytochrome c domain-containing protein" evidence="5">
    <location>
        <begin position="21"/>
        <end position="176"/>
    </location>
</feature>
<keyword evidence="2 4" id="KW-0479">Metal-binding</keyword>
<dbReference type="Pfam" id="PF00034">
    <property type="entry name" value="Cytochrom_C"/>
    <property type="match status" value="1"/>
</dbReference>
<dbReference type="RefSeq" id="WP_014147937.1">
    <property type="nucleotide sequence ID" value="NC_016112.1"/>
</dbReference>
<evidence type="ECO:0000256" key="2">
    <source>
        <dbReference type="ARBA" id="ARBA00022723"/>
    </source>
</evidence>
<evidence type="ECO:0000259" key="6">
    <source>
        <dbReference type="PROSITE" id="PS51007"/>
    </source>
</evidence>
<keyword evidence="8" id="KW-1185">Reference proteome</keyword>
<evidence type="ECO:0000313" key="8">
    <source>
        <dbReference type="Proteomes" id="UP000008315"/>
    </source>
</evidence>
<evidence type="ECO:0000313" key="7">
    <source>
        <dbReference type="EMBL" id="CCE23142.1"/>
    </source>
</evidence>
<dbReference type="InterPro" id="IPR036909">
    <property type="entry name" value="Cyt_c-like_dom_sf"/>
</dbReference>
<dbReference type="EMBL" id="FO082060">
    <property type="protein sequence ID" value="CCE23142.1"/>
    <property type="molecule type" value="Genomic_DNA"/>
</dbReference>
<dbReference type="HOGENOM" id="CLU_052974_1_1_6"/>
<dbReference type="GO" id="GO:0046872">
    <property type="term" value="F:metal ion binding"/>
    <property type="evidence" value="ECO:0007669"/>
    <property type="project" value="UniProtKB-KW"/>
</dbReference>
<evidence type="ECO:0000256" key="5">
    <source>
        <dbReference type="SAM" id="SignalP"/>
    </source>
</evidence>
<protein>
    <recommendedName>
        <fullName evidence="6">Cytochrome c domain-containing protein</fullName>
    </recommendedName>
</protein>
<dbReference type="PROSITE" id="PS51007">
    <property type="entry name" value="CYTC"/>
    <property type="match status" value="1"/>
</dbReference>
<dbReference type="GO" id="GO:0009055">
    <property type="term" value="F:electron transfer activity"/>
    <property type="evidence" value="ECO:0007669"/>
    <property type="project" value="InterPro"/>
</dbReference>
<reference evidence="8" key="1">
    <citation type="journal article" date="2012" name="J. Bacteriol.">
        <title>Genome sequence of the haloalkaliphilic methanotrophic bacterium Methylomicrobium alcaliphilum 20Z.</title>
        <authorList>
            <person name="Vuilleumier S."/>
            <person name="Khmelenina V.N."/>
            <person name="Bringel F."/>
            <person name="Reshetnikov A.S."/>
            <person name="Lajus A."/>
            <person name="Mangenot S."/>
            <person name="Rouy Z."/>
            <person name="Op den Camp H.J."/>
            <person name="Jetten M.S."/>
            <person name="Dispirito A.A."/>
            <person name="Dunfield P."/>
            <person name="Klotz M.G."/>
            <person name="Semrau J.D."/>
            <person name="Stein L.Y."/>
            <person name="Barbe V."/>
            <person name="Medigue C."/>
            <person name="Trotsenko Y.A."/>
            <person name="Kalyuzhnaya M.G."/>
        </authorList>
    </citation>
    <scope>NUCLEOTIDE SEQUENCE [LARGE SCALE GENOMIC DNA]</scope>
    <source>
        <strain evidence="8">DSM 19304 / NCIMB 14124 / VKM B-2133 / 20Z</strain>
    </source>
</reference>
<dbReference type="SUPFAM" id="SSF46626">
    <property type="entry name" value="Cytochrome c"/>
    <property type="match status" value="1"/>
</dbReference>
<dbReference type="KEGG" id="mah:MEALZ_1454"/>
<accession>G4SXU8</accession>
<dbReference type="InterPro" id="IPR009056">
    <property type="entry name" value="Cyt_c-like_dom"/>
</dbReference>
<name>G4SXU8_META2</name>
<dbReference type="AlphaFoldDB" id="G4SXU8"/>
<dbReference type="Proteomes" id="UP000008315">
    <property type="component" value="Chromosome"/>
</dbReference>
<feature type="domain" description="Cytochrome c" evidence="6">
    <location>
        <begin position="56"/>
        <end position="143"/>
    </location>
</feature>
<evidence type="ECO:0000256" key="4">
    <source>
        <dbReference type="PROSITE-ProRule" id="PRU00433"/>
    </source>
</evidence>
<keyword evidence="1 4" id="KW-0349">Heme</keyword>
<sequence length="176" mass="19054">MSIFKSLLCFSLGSANMVVAEELIGPGLGIQASPAMLKQWNRDVFPDGAGLPSGQGSAREGEVVYRAHCIGCHGPEGRGGSAEELAGAEHSLIDDPPDKTIGTYWPYATTLFDFTRRSMPLSNPGSLTDDQVYAVTAYLLYLNRIIGPDDEMNAQLLPAVVMPNQDGFIDNYRRDD</sequence>
<organism evidence="7 8">
    <name type="scientific">Methylotuvimicrobium alcaliphilum (strain DSM 19304 / NCIMB 14124 / VKM B-2133 / 20Z)</name>
    <name type="common">Methylomicrobium alcaliphilum</name>
    <dbReference type="NCBI Taxonomy" id="1091494"/>
    <lineage>
        <taxon>Bacteria</taxon>
        <taxon>Pseudomonadati</taxon>
        <taxon>Pseudomonadota</taxon>
        <taxon>Gammaproteobacteria</taxon>
        <taxon>Methylococcales</taxon>
        <taxon>Methylococcaceae</taxon>
        <taxon>Methylotuvimicrobium</taxon>
    </lineage>
</organism>
<dbReference type="PANTHER" id="PTHR35008:SF8">
    <property type="entry name" value="ALCOHOL DEHYDROGENASE CYTOCHROME C SUBUNIT"/>
    <property type="match status" value="1"/>
</dbReference>
<dbReference type="PATRIC" id="fig|271065.3.peg.1492"/>
<gene>
    <name evidence="7" type="ordered locus">MEALZ_1454</name>
</gene>
<proteinExistence type="predicted"/>
<keyword evidence="3 4" id="KW-0408">Iron</keyword>
<evidence type="ECO:0000256" key="3">
    <source>
        <dbReference type="ARBA" id="ARBA00023004"/>
    </source>
</evidence>
<dbReference type="GO" id="GO:0020037">
    <property type="term" value="F:heme binding"/>
    <property type="evidence" value="ECO:0007669"/>
    <property type="project" value="InterPro"/>
</dbReference>
<dbReference type="PANTHER" id="PTHR35008">
    <property type="entry name" value="BLL4482 PROTEIN-RELATED"/>
    <property type="match status" value="1"/>
</dbReference>
<dbReference type="Gene3D" id="1.10.760.10">
    <property type="entry name" value="Cytochrome c-like domain"/>
    <property type="match status" value="1"/>
</dbReference>
<keyword evidence="5" id="KW-0732">Signal</keyword>
<dbReference type="STRING" id="1091494.MEALZ_1454"/>
<dbReference type="InterPro" id="IPR051459">
    <property type="entry name" value="Cytochrome_c-type_DH"/>
</dbReference>
<feature type="signal peptide" evidence="5">
    <location>
        <begin position="1"/>
        <end position="20"/>
    </location>
</feature>
<evidence type="ECO:0000256" key="1">
    <source>
        <dbReference type="ARBA" id="ARBA00022617"/>
    </source>
</evidence>